<organism evidence="2 3">
    <name type="scientific">Cladonia borealis</name>
    <dbReference type="NCBI Taxonomy" id="184061"/>
    <lineage>
        <taxon>Eukaryota</taxon>
        <taxon>Fungi</taxon>
        <taxon>Dikarya</taxon>
        <taxon>Ascomycota</taxon>
        <taxon>Pezizomycotina</taxon>
        <taxon>Lecanoromycetes</taxon>
        <taxon>OSLEUM clade</taxon>
        <taxon>Lecanoromycetidae</taxon>
        <taxon>Lecanorales</taxon>
        <taxon>Lecanorineae</taxon>
        <taxon>Cladoniaceae</taxon>
        <taxon>Cladonia</taxon>
    </lineage>
</organism>
<dbReference type="AlphaFoldDB" id="A0AA39R233"/>
<feature type="compositionally biased region" description="Polar residues" evidence="1">
    <location>
        <begin position="244"/>
        <end position="262"/>
    </location>
</feature>
<keyword evidence="3" id="KW-1185">Reference proteome</keyword>
<sequence length="343" mass="38565">MRYFDDGDLTDGLQIASKPQPVELIEGDYHIVWTYCNGKRTTLDWSQDHMSLEEWNVSFRRREDGDPRQFLVTLHFSSLDLEYSLDYQDAISNKLLLERNNAPGGGKVEDEAVIVYSSLRDERGYPYLRFNFATNEHDPDLDEMVNIEFVAKRTETEGTRPLGLSKNEKLRLGYPVWDDGTFEPEEMEDHVANMSADDLNRQIQKHTDAVFKIYSRLIAMKKTVDNHVKNATIGLQLAMDQARRTGSSPTATGGQLAVNHNTSPPPVRRRKTGLVDDVDDAAPTSPKRRKAGPESTPISMEQDGTGPRSGPRTGPRSVGGGRGGRRKKPEGSGRKRKSMRKST</sequence>
<dbReference type="EMBL" id="JAFEKC020000011">
    <property type="protein sequence ID" value="KAK0512345.1"/>
    <property type="molecule type" value="Genomic_DNA"/>
</dbReference>
<gene>
    <name evidence="2" type="ORF">JMJ35_005473</name>
</gene>
<evidence type="ECO:0000256" key="1">
    <source>
        <dbReference type="SAM" id="MobiDB-lite"/>
    </source>
</evidence>
<proteinExistence type="predicted"/>
<evidence type="ECO:0000313" key="2">
    <source>
        <dbReference type="EMBL" id="KAK0512345.1"/>
    </source>
</evidence>
<protein>
    <submittedName>
        <fullName evidence="2">Uncharacterized protein</fullName>
    </submittedName>
</protein>
<dbReference type="Proteomes" id="UP001166286">
    <property type="component" value="Unassembled WGS sequence"/>
</dbReference>
<comment type="caution">
    <text evidence="2">The sequence shown here is derived from an EMBL/GenBank/DDBJ whole genome shotgun (WGS) entry which is preliminary data.</text>
</comment>
<evidence type="ECO:0000313" key="3">
    <source>
        <dbReference type="Proteomes" id="UP001166286"/>
    </source>
</evidence>
<reference evidence="2" key="1">
    <citation type="submission" date="2023-03" db="EMBL/GenBank/DDBJ databases">
        <title>Complete genome of Cladonia borealis.</title>
        <authorList>
            <person name="Park H."/>
        </authorList>
    </citation>
    <scope>NUCLEOTIDE SEQUENCE</scope>
    <source>
        <strain evidence="2">ANT050790</strain>
    </source>
</reference>
<feature type="compositionally biased region" description="Low complexity" evidence="1">
    <location>
        <begin position="304"/>
        <end position="316"/>
    </location>
</feature>
<accession>A0AA39R233</accession>
<feature type="compositionally biased region" description="Basic residues" evidence="1">
    <location>
        <begin position="323"/>
        <end position="343"/>
    </location>
</feature>
<feature type="region of interest" description="Disordered" evidence="1">
    <location>
        <begin position="244"/>
        <end position="343"/>
    </location>
</feature>
<name>A0AA39R233_9LECA</name>